<evidence type="ECO:0000256" key="8">
    <source>
        <dbReference type="ARBA" id="ARBA00042843"/>
    </source>
</evidence>
<dbReference type="EC" id="5.4.99.21" evidence="4"/>
<dbReference type="InterPro" id="IPR020103">
    <property type="entry name" value="PsdUridine_synth_cat_dom_sf"/>
</dbReference>
<keyword evidence="1" id="KW-0413">Isomerase</keyword>
<evidence type="ECO:0000256" key="1">
    <source>
        <dbReference type="ARBA" id="ARBA00023235"/>
    </source>
</evidence>
<comment type="catalytic activity">
    <reaction evidence="3">
        <text>uridine(2604) in 23S rRNA = pseudouridine(2604) in 23S rRNA</text>
        <dbReference type="Rhea" id="RHEA:38875"/>
        <dbReference type="Rhea" id="RHEA-COMP:10093"/>
        <dbReference type="Rhea" id="RHEA-COMP:10094"/>
        <dbReference type="ChEBI" id="CHEBI:65314"/>
        <dbReference type="ChEBI" id="CHEBI:65315"/>
        <dbReference type="EC" id="5.4.99.21"/>
    </reaction>
</comment>
<dbReference type="PANTHER" id="PTHR47683:SF2">
    <property type="entry name" value="RNA-BINDING S4 DOMAIN-CONTAINING PROTEIN"/>
    <property type="match status" value="1"/>
</dbReference>
<dbReference type="CDD" id="cd00165">
    <property type="entry name" value="S4"/>
    <property type="match status" value="1"/>
</dbReference>
<dbReference type="Pfam" id="PF01479">
    <property type="entry name" value="S4"/>
    <property type="match status" value="1"/>
</dbReference>
<dbReference type="InterPro" id="IPR002942">
    <property type="entry name" value="S4_RNA-bd"/>
</dbReference>
<dbReference type="SMART" id="SM00363">
    <property type="entry name" value="S4"/>
    <property type="match status" value="1"/>
</dbReference>
<dbReference type="SUPFAM" id="SSF55120">
    <property type="entry name" value="Pseudouridine synthase"/>
    <property type="match status" value="1"/>
</dbReference>
<keyword evidence="15" id="KW-1185">Reference proteome</keyword>
<dbReference type="Gene3D" id="3.10.290.10">
    <property type="entry name" value="RNA-binding S4 domain"/>
    <property type="match status" value="1"/>
</dbReference>
<dbReference type="PROSITE" id="PS50889">
    <property type="entry name" value="S4"/>
    <property type="match status" value="1"/>
</dbReference>
<dbReference type="InterPro" id="IPR042092">
    <property type="entry name" value="PsdUridine_s_RsuA/RluB/E/F_cat"/>
</dbReference>
<sequence>MPRTTLKLPNKKPAAAVGDTRAATRKPIRGSSQTAKHTSARRADSQSPVPAAPSGKPGQRNTSPARFRNELPREAASPVEQFTAAFPTRQESTVPAPEPRGTTTDSQAASPARPSQQAKKTYPQRGIARSTGARAFPPAPQRASRDAPALGERVSPAVAAEAQVQRPAEAPAATPAVTSSTPRGLAKESPRLAKLVSEIAACSRREADEWIENGWVSVDGEVITRLGARVNPKAKIRIQDAAKKHPSESVTILFNKPCHPVAAEDDHAVALIRPDKHWAEDSSTFRFQATHLRGLALAGKLDADEGGMLVFTQEGSVARRLTGGDARLEKEYHVRVEGELSADGLERLRHGLSLDKVKLLRAQVSWLSEQQLRFVLHENRKRQIQGMCEQVGLRVTEIKRVRIGSVSLGKLAAGQWRYLRADERF</sequence>
<evidence type="ECO:0000256" key="11">
    <source>
        <dbReference type="PROSITE-ProRule" id="PRU00182"/>
    </source>
</evidence>
<protein>
    <recommendedName>
        <fullName evidence="5">Dual-specificity RNA pseudouridine synthase RluF</fullName>
        <ecNumber evidence="4">5.4.99.21</ecNumber>
    </recommendedName>
    <alternativeName>
        <fullName evidence="7">23S rRNA pseudouridine(2604) synthase</fullName>
    </alternativeName>
    <alternativeName>
        <fullName evidence="9">Ribosomal large subunit pseudouridine synthase F</fullName>
    </alternativeName>
    <alternativeName>
        <fullName evidence="8">rRNA pseudouridylate synthase F</fullName>
    </alternativeName>
    <alternativeName>
        <fullName evidence="10">rRNA-uridine isomerase F</fullName>
    </alternativeName>
    <alternativeName>
        <fullName evidence="6">tRNA(Tyr) pseudouridine(35) synthase</fullName>
    </alternativeName>
</protein>
<evidence type="ECO:0000256" key="9">
    <source>
        <dbReference type="ARBA" id="ARBA00042890"/>
    </source>
</evidence>
<evidence type="ECO:0000256" key="3">
    <source>
        <dbReference type="ARBA" id="ARBA00036535"/>
    </source>
</evidence>
<evidence type="ECO:0000259" key="13">
    <source>
        <dbReference type="SMART" id="SM00363"/>
    </source>
</evidence>
<evidence type="ECO:0000256" key="12">
    <source>
        <dbReference type="SAM" id="MobiDB-lite"/>
    </source>
</evidence>
<gene>
    <name evidence="14" type="ORF">E4Q08_10495</name>
</gene>
<reference evidence="14" key="1">
    <citation type="submission" date="2019-03" db="EMBL/GenBank/DDBJ databases">
        <title>Metabolic reconstructions from genomes of highly enriched 'Candidatus Accumulibacter' and 'Candidatus Competibacter' bioreactor populations.</title>
        <authorList>
            <person name="Annavajhala M.K."/>
            <person name="Welles L."/>
            <person name="Abbas B."/>
            <person name="Sorokin D."/>
            <person name="Park H."/>
            <person name="Van Loosdrecht M."/>
            <person name="Chandran K."/>
        </authorList>
    </citation>
    <scope>NUCLEOTIDE SEQUENCE</scope>
    <source>
        <strain evidence="14">SBR_L</strain>
    </source>
</reference>
<dbReference type="Gene3D" id="3.30.70.580">
    <property type="entry name" value="Pseudouridine synthase I, catalytic domain, N-terminal subdomain"/>
    <property type="match status" value="1"/>
</dbReference>
<dbReference type="PANTHER" id="PTHR47683">
    <property type="entry name" value="PSEUDOURIDINE SYNTHASE FAMILY PROTEIN-RELATED"/>
    <property type="match status" value="1"/>
</dbReference>
<name>A0ABX1TBQ5_9PROT</name>
<evidence type="ECO:0000313" key="14">
    <source>
        <dbReference type="EMBL" id="NMQ05667.1"/>
    </source>
</evidence>
<proteinExistence type="predicted"/>
<comment type="catalytic activity">
    <reaction evidence="2">
        <text>uridine(35) in tRNA(Tyr) = pseudouridine(35) in tRNA(Tyr)</text>
        <dbReference type="Rhea" id="RHEA:60556"/>
        <dbReference type="Rhea" id="RHEA-COMP:15607"/>
        <dbReference type="Rhea" id="RHEA-COMP:15608"/>
        <dbReference type="ChEBI" id="CHEBI:65314"/>
        <dbReference type="ChEBI" id="CHEBI:65315"/>
    </reaction>
</comment>
<feature type="domain" description="RNA-binding S4" evidence="13">
    <location>
        <begin position="190"/>
        <end position="257"/>
    </location>
</feature>
<dbReference type="InterPro" id="IPR020094">
    <property type="entry name" value="TruA/RsuA/RluB/E/F_N"/>
</dbReference>
<evidence type="ECO:0000256" key="4">
    <source>
        <dbReference type="ARBA" id="ARBA00038922"/>
    </source>
</evidence>
<dbReference type="SUPFAM" id="SSF55174">
    <property type="entry name" value="Alpha-L RNA-binding motif"/>
    <property type="match status" value="1"/>
</dbReference>
<dbReference type="EMBL" id="SPMX01000025">
    <property type="protein sequence ID" value="NMQ05667.1"/>
    <property type="molecule type" value="Genomic_DNA"/>
</dbReference>
<evidence type="ECO:0000256" key="5">
    <source>
        <dbReference type="ARBA" id="ARBA00039989"/>
    </source>
</evidence>
<feature type="compositionally biased region" description="Low complexity" evidence="12">
    <location>
        <begin position="106"/>
        <end position="118"/>
    </location>
</feature>
<dbReference type="InterPro" id="IPR050343">
    <property type="entry name" value="RsuA_PseudoU_synthase"/>
</dbReference>
<organism evidence="14 15">
    <name type="scientific">Candidatus Accumulibacter contiguus</name>
    <dbReference type="NCBI Taxonomy" id="2954381"/>
    <lineage>
        <taxon>Bacteria</taxon>
        <taxon>Pseudomonadati</taxon>
        <taxon>Pseudomonadota</taxon>
        <taxon>Betaproteobacteria</taxon>
        <taxon>Candidatus Accumulibacter</taxon>
    </lineage>
</organism>
<comment type="caution">
    <text evidence="14">The sequence shown here is derived from an EMBL/GenBank/DDBJ whole genome shotgun (WGS) entry which is preliminary data.</text>
</comment>
<dbReference type="Gene3D" id="3.30.70.1560">
    <property type="entry name" value="Alpha-L RNA-binding motif"/>
    <property type="match status" value="1"/>
</dbReference>
<feature type="compositionally biased region" description="Low complexity" evidence="12">
    <location>
        <begin position="167"/>
        <end position="182"/>
    </location>
</feature>
<feature type="region of interest" description="Disordered" evidence="12">
    <location>
        <begin position="1"/>
        <end position="189"/>
    </location>
</feature>
<keyword evidence="11" id="KW-0694">RNA-binding</keyword>
<evidence type="ECO:0000256" key="10">
    <source>
        <dbReference type="ARBA" id="ARBA00043147"/>
    </source>
</evidence>
<dbReference type="RefSeq" id="WP_169070358.1">
    <property type="nucleotide sequence ID" value="NZ_JAZKUC010000001.1"/>
</dbReference>
<evidence type="ECO:0000313" key="15">
    <source>
        <dbReference type="Proteomes" id="UP000886469"/>
    </source>
</evidence>
<dbReference type="InterPro" id="IPR036986">
    <property type="entry name" value="S4_RNA-bd_sf"/>
</dbReference>
<dbReference type="Proteomes" id="UP000886469">
    <property type="component" value="Unassembled WGS sequence"/>
</dbReference>
<evidence type="ECO:0000256" key="7">
    <source>
        <dbReference type="ARBA" id="ARBA00041697"/>
    </source>
</evidence>
<evidence type="ECO:0000256" key="6">
    <source>
        <dbReference type="ARBA" id="ARBA00041420"/>
    </source>
</evidence>
<evidence type="ECO:0000256" key="2">
    <source>
        <dbReference type="ARBA" id="ARBA00036390"/>
    </source>
</evidence>
<accession>A0ABX1TBQ5</accession>